<dbReference type="OrthoDB" id="2423701at2759"/>
<organism evidence="4 5">
    <name type="scientific">Batrachochytrium dendrobatidis (strain JEL423)</name>
    <dbReference type="NCBI Taxonomy" id="403673"/>
    <lineage>
        <taxon>Eukaryota</taxon>
        <taxon>Fungi</taxon>
        <taxon>Fungi incertae sedis</taxon>
        <taxon>Chytridiomycota</taxon>
        <taxon>Chytridiomycota incertae sedis</taxon>
        <taxon>Chytridiomycetes</taxon>
        <taxon>Rhizophydiales</taxon>
        <taxon>Rhizophydiales incertae sedis</taxon>
        <taxon>Batrachochytrium</taxon>
    </lineage>
</organism>
<reference evidence="4 5" key="1">
    <citation type="submission" date="2006-10" db="EMBL/GenBank/DDBJ databases">
        <title>The Genome Sequence of Batrachochytrium dendrobatidis JEL423.</title>
        <authorList>
            <consortium name="The Broad Institute Genome Sequencing Platform"/>
            <person name="Birren B."/>
            <person name="Lander E."/>
            <person name="Galagan J."/>
            <person name="Cuomo C."/>
            <person name="Devon K."/>
            <person name="Jaffe D."/>
            <person name="Butler J."/>
            <person name="Alvarez P."/>
            <person name="Gnerre S."/>
            <person name="Grabherr M."/>
            <person name="Kleber M."/>
            <person name="Mauceli E."/>
            <person name="Brockman W."/>
            <person name="Young S."/>
            <person name="LaButti K."/>
            <person name="Sykes S."/>
            <person name="DeCaprio D."/>
            <person name="Crawford M."/>
            <person name="Koehrsen M."/>
            <person name="Engels R."/>
            <person name="Montgomery P."/>
            <person name="Pearson M."/>
            <person name="Howarth C."/>
            <person name="Larson L."/>
            <person name="White J."/>
            <person name="O'Leary S."/>
            <person name="Kodira C."/>
            <person name="Zeng Q."/>
            <person name="Yandava C."/>
            <person name="Alvarado L."/>
            <person name="Longcore J."/>
            <person name="James T."/>
        </authorList>
    </citation>
    <scope>NUCLEOTIDE SEQUENCE [LARGE SCALE GENOMIC DNA]</scope>
    <source>
        <strain evidence="4 5">JEL423</strain>
    </source>
</reference>
<protein>
    <submittedName>
        <fullName evidence="4">Uncharacterized protein</fullName>
    </submittedName>
</protein>
<dbReference type="PANTHER" id="PTHR44858">
    <property type="entry name" value="TETRATRICOPEPTIDE REPEAT PROTEIN 6"/>
    <property type="match status" value="1"/>
</dbReference>
<reference evidence="4 5" key="2">
    <citation type="submission" date="2016-05" db="EMBL/GenBank/DDBJ databases">
        <title>Lineage-specific infection strategies underlie the spectrum of fungal disease in amphibians.</title>
        <authorList>
            <person name="Cuomo C.A."/>
            <person name="Farrer R.A."/>
            <person name="James T."/>
            <person name="Longcore J."/>
            <person name="Birren B."/>
        </authorList>
    </citation>
    <scope>NUCLEOTIDE SEQUENCE [LARGE SCALE GENOMIC DNA]</scope>
    <source>
        <strain evidence="4 5">JEL423</strain>
    </source>
</reference>
<dbReference type="PROSITE" id="PS50005">
    <property type="entry name" value="TPR"/>
    <property type="match status" value="1"/>
</dbReference>
<dbReference type="EMBL" id="DS022300">
    <property type="protein sequence ID" value="OAJ37336.1"/>
    <property type="molecule type" value="Genomic_DNA"/>
</dbReference>
<dbReference type="VEuPathDB" id="FungiDB:BDEG_21369"/>
<sequence>MGVCLLFGSAPKLASFSNNICQKLLDTCLELVYLMRFSLHTSNTETPFRLDSNPTCTKDRTINVARQVMYLMRGQIPQKIDTFAVSYKTAIRVSLAVKCCWICSQILGRDDQELVISLFDRIYRMAQSIISSNSTDCNSAPFPHKILFAKLNKSRILSTTATFWTLYLNKIESTVDLGLTSSFTESETSMLIAGYNCYLGSKFNTAVDLFTRALKTTTRPGKTLQMIGCCLFKMASIFGKFQTSLFAFRKSIVLDQSDIDALINLAVVAQKLHNTQLEMHLLERILGMFELNDSIWLISATHLLSLLQAENQFERTIELYSLWKNQHRSISHRLQQDYAFALLRSGRFSETIQTCQEILLMHKADWQVCMYLGEAAIRAIGVEDRDCDALSRNLPEIAINAFRKSFKILSATKNIVQNKATAADDSTQQVHSRQNEDYKRAQLVFDSNSLETISIEKLQYSMARAKSNLGVAFSHAGCFLAAIGAFEDAIELDPDDIETRVNLALSFLRLGKRHMAIKGWQAYCKYHPWNGLSMVDTCSKHYGSDLSSCSLVEAVKLLDQLSNV</sequence>
<keyword evidence="2 3" id="KW-0802">TPR repeat</keyword>
<accession>A0A177WC09</accession>
<proteinExistence type="predicted"/>
<dbReference type="InterPro" id="IPR019734">
    <property type="entry name" value="TPR_rpt"/>
</dbReference>
<dbReference type="SUPFAM" id="SSF48452">
    <property type="entry name" value="TPR-like"/>
    <property type="match status" value="1"/>
</dbReference>
<evidence type="ECO:0000256" key="1">
    <source>
        <dbReference type="ARBA" id="ARBA00022737"/>
    </source>
</evidence>
<dbReference type="SMART" id="SM00028">
    <property type="entry name" value="TPR"/>
    <property type="match status" value="4"/>
</dbReference>
<dbReference type="AlphaFoldDB" id="A0A177WC09"/>
<name>A0A177WC09_BATDL</name>
<evidence type="ECO:0000313" key="4">
    <source>
        <dbReference type="EMBL" id="OAJ37336.1"/>
    </source>
</evidence>
<gene>
    <name evidence="4" type="ORF">BDEG_21369</name>
</gene>
<dbReference type="InterPro" id="IPR050498">
    <property type="entry name" value="Ycf3"/>
</dbReference>
<evidence type="ECO:0000256" key="2">
    <source>
        <dbReference type="ARBA" id="ARBA00022803"/>
    </source>
</evidence>
<dbReference type="PANTHER" id="PTHR44858:SF1">
    <property type="entry name" value="UDP-N-ACETYLGLUCOSAMINE--PEPTIDE N-ACETYLGLUCOSAMINYLTRANSFERASE SPINDLY-RELATED"/>
    <property type="match status" value="1"/>
</dbReference>
<dbReference type="Proteomes" id="UP000077115">
    <property type="component" value="Unassembled WGS sequence"/>
</dbReference>
<feature type="repeat" description="TPR" evidence="3">
    <location>
        <begin position="463"/>
        <end position="496"/>
    </location>
</feature>
<evidence type="ECO:0000256" key="3">
    <source>
        <dbReference type="PROSITE-ProRule" id="PRU00339"/>
    </source>
</evidence>
<evidence type="ECO:0000313" key="5">
    <source>
        <dbReference type="Proteomes" id="UP000077115"/>
    </source>
</evidence>
<dbReference type="InterPro" id="IPR011990">
    <property type="entry name" value="TPR-like_helical_dom_sf"/>
</dbReference>
<dbReference type="Gene3D" id="1.25.40.10">
    <property type="entry name" value="Tetratricopeptide repeat domain"/>
    <property type="match status" value="2"/>
</dbReference>
<keyword evidence="1" id="KW-0677">Repeat</keyword>